<organism evidence="1">
    <name type="scientific">Mycobacterium xenopi 4042</name>
    <dbReference type="NCBI Taxonomy" id="1299334"/>
    <lineage>
        <taxon>Bacteria</taxon>
        <taxon>Bacillati</taxon>
        <taxon>Actinomycetota</taxon>
        <taxon>Actinomycetes</taxon>
        <taxon>Mycobacteriales</taxon>
        <taxon>Mycobacteriaceae</taxon>
        <taxon>Mycobacterium</taxon>
    </lineage>
</organism>
<name>X8CA34_MYCXE</name>
<evidence type="ECO:0000313" key="1">
    <source>
        <dbReference type="EMBL" id="EUA52283.1"/>
    </source>
</evidence>
<gene>
    <name evidence="1" type="ORF">I553_2469</name>
</gene>
<dbReference type="AlphaFoldDB" id="X8CA34"/>
<accession>X8CA34</accession>
<reference evidence="1" key="1">
    <citation type="submission" date="2014-01" db="EMBL/GenBank/DDBJ databases">
        <authorList>
            <person name="Brown-Elliot B."/>
            <person name="Wallace R."/>
            <person name="Lenaerts A."/>
            <person name="Ordway D."/>
            <person name="DeGroote M.A."/>
            <person name="Parker T."/>
            <person name="Sizemore C."/>
            <person name="Tallon L.J."/>
            <person name="Sadzewicz L.K."/>
            <person name="Sengamalay N."/>
            <person name="Fraser C.M."/>
            <person name="Hine E."/>
            <person name="Shefchek K.A."/>
            <person name="Das S.P."/>
            <person name="Tettelin H."/>
        </authorList>
    </citation>
    <scope>NUCLEOTIDE SEQUENCE [LARGE SCALE GENOMIC DNA]</scope>
    <source>
        <strain evidence="1">4042</strain>
    </source>
</reference>
<comment type="caution">
    <text evidence="1">The sequence shown here is derived from an EMBL/GenBank/DDBJ whole genome shotgun (WGS) entry which is preliminary data.</text>
</comment>
<proteinExistence type="predicted"/>
<dbReference type="EMBL" id="JAOB01000033">
    <property type="protein sequence ID" value="EUA52283.1"/>
    <property type="molecule type" value="Genomic_DNA"/>
</dbReference>
<protein>
    <submittedName>
        <fullName evidence="1">Uncharacterized protein</fullName>
    </submittedName>
</protein>
<sequence>MGHSRKYRMSEKEVTSRFSRLTSDARVSMFAGMSAGAANATPPSDWMMLATPGIEDLGLAAKYSLGLDDVTNK</sequence>